<name>A0A9P6AGF4_9AGAM</name>
<dbReference type="Pfam" id="PF14214">
    <property type="entry name" value="Helitron_like_N"/>
    <property type="match status" value="1"/>
</dbReference>
<evidence type="ECO:0000259" key="1">
    <source>
        <dbReference type="Pfam" id="PF14214"/>
    </source>
</evidence>
<accession>A0A9P6AGF4</accession>
<organism evidence="2 3">
    <name type="scientific">Hydnum rufescens UP504</name>
    <dbReference type="NCBI Taxonomy" id="1448309"/>
    <lineage>
        <taxon>Eukaryota</taxon>
        <taxon>Fungi</taxon>
        <taxon>Dikarya</taxon>
        <taxon>Basidiomycota</taxon>
        <taxon>Agaricomycotina</taxon>
        <taxon>Agaricomycetes</taxon>
        <taxon>Cantharellales</taxon>
        <taxon>Hydnaceae</taxon>
        <taxon>Hydnum</taxon>
    </lineage>
</organism>
<dbReference type="AlphaFoldDB" id="A0A9P6AGF4"/>
<feature type="domain" description="Helitron helicase-like" evidence="1">
    <location>
        <begin position="19"/>
        <end position="168"/>
    </location>
</feature>
<evidence type="ECO:0000313" key="2">
    <source>
        <dbReference type="EMBL" id="KAF9504481.1"/>
    </source>
</evidence>
<reference evidence="2" key="1">
    <citation type="journal article" date="2020" name="Nat. Commun.">
        <title>Large-scale genome sequencing of mycorrhizal fungi provides insights into the early evolution of symbiotic traits.</title>
        <authorList>
            <person name="Miyauchi S."/>
            <person name="Kiss E."/>
            <person name="Kuo A."/>
            <person name="Drula E."/>
            <person name="Kohler A."/>
            <person name="Sanchez-Garcia M."/>
            <person name="Morin E."/>
            <person name="Andreopoulos B."/>
            <person name="Barry K.W."/>
            <person name="Bonito G."/>
            <person name="Buee M."/>
            <person name="Carver A."/>
            <person name="Chen C."/>
            <person name="Cichocki N."/>
            <person name="Clum A."/>
            <person name="Culley D."/>
            <person name="Crous P.W."/>
            <person name="Fauchery L."/>
            <person name="Girlanda M."/>
            <person name="Hayes R.D."/>
            <person name="Keri Z."/>
            <person name="LaButti K."/>
            <person name="Lipzen A."/>
            <person name="Lombard V."/>
            <person name="Magnuson J."/>
            <person name="Maillard F."/>
            <person name="Murat C."/>
            <person name="Nolan M."/>
            <person name="Ohm R.A."/>
            <person name="Pangilinan J."/>
            <person name="Pereira M.F."/>
            <person name="Perotto S."/>
            <person name="Peter M."/>
            <person name="Pfister S."/>
            <person name="Riley R."/>
            <person name="Sitrit Y."/>
            <person name="Stielow J.B."/>
            <person name="Szollosi G."/>
            <person name="Zifcakova L."/>
            <person name="Stursova M."/>
            <person name="Spatafora J.W."/>
            <person name="Tedersoo L."/>
            <person name="Vaario L.M."/>
            <person name="Yamada A."/>
            <person name="Yan M."/>
            <person name="Wang P."/>
            <person name="Xu J."/>
            <person name="Bruns T."/>
            <person name="Baldrian P."/>
            <person name="Vilgalys R."/>
            <person name="Dunand C."/>
            <person name="Henrissat B."/>
            <person name="Grigoriev I.V."/>
            <person name="Hibbett D."/>
            <person name="Nagy L.G."/>
            <person name="Martin F.M."/>
        </authorList>
    </citation>
    <scope>NUCLEOTIDE SEQUENCE</scope>
    <source>
        <strain evidence="2">UP504</strain>
    </source>
</reference>
<dbReference type="EMBL" id="MU129222">
    <property type="protein sequence ID" value="KAF9504481.1"/>
    <property type="molecule type" value="Genomic_DNA"/>
</dbReference>
<gene>
    <name evidence="2" type="ORF">BS47DRAFT_1308081</name>
</gene>
<protein>
    <recommendedName>
        <fullName evidence="1">Helitron helicase-like domain-containing protein</fullName>
    </recommendedName>
</protein>
<dbReference type="OrthoDB" id="432234at2759"/>
<proteinExistence type="predicted"/>
<sequence length="199" mass="21904">MAADLQQAADKYETWQNVSNLSVGHLLKHLCGTASHVMGTDQSCSGVHSKVWSTTLVQGPPSLWITINPCDIHDPVAQVFTGADIDLDRFCWLSGPSAPECKHAIVNDLYGAAKFFHFTINAMLKTLLGIDAAHQQIHRWMGILGMVDAYIGTVESQNQGALHLHMIVWLENSPSSANLHLLFKSVEFCNCIHAYIYGC</sequence>
<comment type="caution">
    <text evidence="2">The sequence shown here is derived from an EMBL/GenBank/DDBJ whole genome shotgun (WGS) entry which is preliminary data.</text>
</comment>
<dbReference type="InterPro" id="IPR025476">
    <property type="entry name" value="Helitron_helicase-like"/>
</dbReference>
<keyword evidence="3" id="KW-1185">Reference proteome</keyword>
<dbReference type="Proteomes" id="UP000886523">
    <property type="component" value="Unassembled WGS sequence"/>
</dbReference>
<evidence type="ECO:0000313" key="3">
    <source>
        <dbReference type="Proteomes" id="UP000886523"/>
    </source>
</evidence>